<proteinExistence type="predicted"/>
<feature type="transmembrane region" description="Helical" evidence="1">
    <location>
        <begin position="109"/>
        <end position="130"/>
    </location>
</feature>
<name>A0A7J7YSZ8_RHIFE</name>
<evidence type="ECO:0000313" key="3">
    <source>
        <dbReference type="Proteomes" id="UP000585614"/>
    </source>
</evidence>
<dbReference type="Proteomes" id="UP000585614">
    <property type="component" value="Unassembled WGS sequence"/>
</dbReference>
<reference evidence="2 3" key="1">
    <citation type="journal article" date="2020" name="Nature">
        <title>Six reference-quality genomes reveal evolution of bat adaptations.</title>
        <authorList>
            <person name="Jebb D."/>
            <person name="Huang Z."/>
            <person name="Pippel M."/>
            <person name="Hughes G.M."/>
            <person name="Lavrichenko K."/>
            <person name="Devanna P."/>
            <person name="Winkler S."/>
            <person name="Jermiin L.S."/>
            <person name="Skirmuntt E.C."/>
            <person name="Katzourakis A."/>
            <person name="Burkitt-Gray L."/>
            <person name="Ray D.A."/>
            <person name="Sullivan K.A.M."/>
            <person name="Roscito J.G."/>
            <person name="Kirilenko B.M."/>
            <person name="Davalos L.M."/>
            <person name="Corthals A.P."/>
            <person name="Power M.L."/>
            <person name="Jones G."/>
            <person name="Ransome R.D."/>
            <person name="Dechmann D.K.N."/>
            <person name="Locatelli A.G."/>
            <person name="Puechmaille S.J."/>
            <person name="Fedrigo O."/>
            <person name="Jarvis E.D."/>
            <person name="Hiller M."/>
            <person name="Vernes S.C."/>
            <person name="Myers E.W."/>
            <person name="Teeling E.C."/>
        </authorList>
    </citation>
    <scope>NUCLEOTIDE SEQUENCE [LARGE SCALE GENOMIC DNA]</scope>
    <source>
        <strain evidence="2">MRhiFer1</strain>
        <tissue evidence="2">Lung</tissue>
    </source>
</reference>
<dbReference type="AlphaFoldDB" id="A0A7J7YSZ8"/>
<keyword evidence="1" id="KW-0812">Transmembrane</keyword>
<evidence type="ECO:0000256" key="1">
    <source>
        <dbReference type="SAM" id="Phobius"/>
    </source>
</evidence>
<organism evidence="2 3">
    <name type="scientific">Rhinolophus ferrumequinum</name>
    <name type="common">Greater horseshoe bat</name>
    <dbReference type="NCBI Taxonomy" id="59479"/>
    <lineage>
        <taxon>Eukaryota</taxon>
        <taxon>Metazoa</taxon>
        <taxon>Chordata</taxon>
        <taxon>Craniata</taxon>
        <taxon>Vertebrata</taxon>
        <taxon>Euteleostomi</taxon>
        <taxon>Mammalia</taxon>
        <taxon>Eutheria</taxon>
        <taxon>Laurasiatheria</taxon>
        <taxon>Chiroptera</taxon>
        <taxon>Yinpterochiroptera</taxon>
        <taxon>Rhinolophoidea</taxon>
        <taxon>Rhinolophidae</taxon>
        <taxon>Rhinolophinae</taxon>
        <taxon>Rhinolophus</taxon>
    </lineage>
</organism>
<comment type="caution">
    <text evidence="2">The sequence shown here is derived from an EMBL/GenBank/DDBJ whole genome shotgun (WGS) entry which is preliminary data.</text>
</comment>
<feature type="transmembrane region" description="Helical" evidence="1">
    <location>
        <begin position="73"/>
        <end position="97"/>
    </location>
</feature>
<sequence length="145" mass="14950">MALVDTKVVKEAMEGLETLVETVVAPAVEVEAKRSDVVTSGAVVGPEDEVEASVPPEAVEENRVGTDAAKETVVLVLPVAMLVSDLVVTAMVVSVPVVDKDSAIFSETMVEAVLGTDTVVGVSLAVVVAVKVSRPTVVSEAQRPV</sequence>
<dbReference type="EMBL" id="JACAGC010000005">
    <property type="protein sequence ID" value="KAF6364766.1"/>
    <property type="molecule type" value="Genomic_DNA"/>
</dbReference>
<gene>
    <name evidence="2" type="ORF">mRhiFer1_009884</name>
</gene>
<keyword evidence="1" id="KW-0472">Membrane</keyword>
<evidence type="ECO:0000313" key="2">
    <source>
        <dbReference type="EMBL" id="KAF6364766.1"/>
    </source>
</evidence>
<protein>
    <submittedName>
        <fullName evidence="2">Uncharacterized protein</fullName>
    </submittedName>
</protein>
<keyword evidence="1" id="KW-1133">Transmembrane helix</keyword>
<accession>A0A7J7YSZ8</accession>